<dbReference type="AlphaFoldDB" id="A0AAV3X893"/>
<evidence type="ECO:0000313" key="2">
    <source>
        <dbReference type="EMBL" id="GET36569.1"/>
    </source>
</evidence>
<dbReference type="GO" id="GO:0006355">
    <property type="term" value="P:regulation of DNA-templated transcription"/>
    <property type="evidence" value="ECO:0007669"/>
    <property type="project" value="InterPro"/>
</dbReference>
<name>A0AAV3X893_9CYAN</name>
<dbReference type="EMBL" id="BLAY01000014">
    <property type="protein sequence ID" value="GET36569.1"/>
    <property type="molecule type" value="Genomic_DNA"/>
</dbReference>
<dbReference type="Gene3D" id="1.10.1220.10">
    <property type="entry name" value="Met repressor-like"/>
    <property type="match status" value="1"/>
</dbReference>
<dbReference type="InterPro" id="IPR010985">
    <property type="entry name" value="Ribbon_hlx_hlx"/>
</dbReference>
<dbReference type="Proteomes" id="UP001050975">
    <property type="component" value="Unassembled WGS sequence"/>
</dbReference>
<gene>
    <name evidence="2" type="ORF">MiSe_13200</name>
</gene>
<dbReference type="InterPro" id="IPR013321">
    <property type="entry name" value="Arc_rbn_hlx_hlx"/>
</dbReference>
<dbReference type="SUPFAM" id="SSF47598">
    <property type="entry name" value="Ribbon-helix-helix"/>
    <property type="match status" value="1"/>
</dbReference>
<proteinExistence type="predicted"/>
<organism evidence="2 3">
    <name type="scientific">Microseira wollei NIES-4236</name>
    <dbReference type="NCBI Taxonomy" id="2530354"/>
    <lineage>
        <taxon>Bacteria</taxon>
        <taxon>Bacillati</taxon>
        <taxon>Cyanobacteriota</taxon>
        <taxon>Cyanophyceae</taxon>
        <taxon>Oscillatoriophycideae</taxon>
        <taxon>Aerosakkonematales</taxon>
        <taxon>Aerosakkonemataceae</taxon>
        <taxon>Microseira</taxon>
    </lineage>
</organism>
<accession>A0AAV3X893</accession>
<protein>
    <recommendedName>
        <fullName evidence="1">CopG-like ribbon-helix-helix domain-containing protein</fullName>
    </recommendedName>
</protein>
<dbReference type="RefSeq" id="WP_226576381.1">
    <property type="nucleotide sequence ID" value="NZ_BLAY01000014.1"/>
</dbReference>
<feature type="domain" description="CopG-like ribbon-helix-helix" evidence="1">
    <location>
        <begin position="6"/>
        <end position="46"/>
    </location>
</feature>
<evidence type="ECO:0000259" key="1">
    <source>
        <dbReference type="Pfam" id="PF07878"/>
    </source>
</evidence>
<sequence>MAAKGRVTAYLPEEIQKALEEWAEEESRSISSLATYLLTKAVKERQAQKAKDSGRDN</sequence>
<dbReference type="InterPro" id="IPR012869">
    <property type="entry name" value="RHH_5"/>
</dbReference>
<reference evidence="2" key="1">
    <citation type="submission" date="2019-10" db="EMBL/GenBank/DDBJ databases">
        <title>Draft genome sequece of Microseira wollei NIES-4236.</title>
        <authorList>
            <person name="Yamaguchi H."/>
            <person name="Suzuki S."/>
            <person name="Kawachi M."/>
        </authorList>
    </citation>
    <scope>NUCLEOTIDE SEQUENCE</scope>
    <source>
        <strain evidence="2">NIES-4236</strain>
    </source>
</reference>
<keyword evidence="3" id="KW-1185">Reference proteome</keyword>
<dbReference type="Pfam" id="PF07878">
    <property type="entry name" value="RHH_5"/>
    <property type="match status" value="1"/>
</dbReference>
<evidence type="ECO:0000313" key="3">
    <source>
        <dbReference type="Proteomes" id="UP001050975"/>
    </source>
</evidence>
<comment type="caution">
    <text evidence="2">The sequence shown here is derived from an EMBL/GenBank/DDBJ whole genome shotgun (WGS) entry which is preliminary data.</text>
</comment>